<keyword evidence="2" id="KW-1185">Reference proteome</keyword>
<dbReference type="GeneID" id="108566728"/>
<dbReference type="RefSeq" id="XP_017782234.1">
    <property type="nucleotide sequence ID" value="XM_017926745.1"/>
</dbReference>
<feature type="region of interest" description="Disordered" evidence="1">
    <location>
        <begin position="40"/>
        <end position="127"/>
    </location>
</feature>
<evidence type="ECO:0000256" key="1">
    <source>
        <dbReference type="SAM" id="MobiDB-lite"/>
    </source>
</evidence>
<feature type="compositionally biased region" description="Acidic residues" evidence="1">
    <location>
        <begin position="62"/>
        <end position="87"/>
    </location>
</feature>
<gene>
    <name evidence="3" type="primary">LOC108566728</name>
</gene>
<evidence type="ECO:0000313" key="3">
    <source>
        <dbReference type="RefSeq" id="XP_017782234.1"/>
    </source>
</evidence>
<sequence>MNSFKEYSNSMYEDISDAEDICIGDGHNCMSEDIGDVEDVDLVDEKCSENGNNDVDHKDDSSYDGDDEYSSGNETESDEDEESEDEDIKDKHSQDEDSKDEDTKDEESEDEYSDDDDSEDDHNDSDFLHFYYEEQGTCSQFYEKTYNPMECGYKRYEAKRLRLW</sequence>
<accession>A0ABM1N5Y4</accession>
<feature type="compositionally biased region" description="Acidic residues" evidence="1">
    <location>
        <begin position="97"/>
        <end position="123"/>
    </location>
</feature>
<evidence type="ECO:0000313" key="2">
    <source>
        <dbReference type="Proteomes" id="UP000695000"/>
    </source>
</evidence>
<proteinExistence type="predicted"/>
<organism evidence="2 3">
    <name type="scientific">Nicrophorus vespilloides</name>
    <name type="common">Boreal carrion beetle</name>
    <dbReference type="NCBI Taxonomy" id="110193"/>
    <lineage>
        <taxon>Eukaryota</taxon>
        <taxon>Metazoa</taxon>
        <taxon>Ecdysozoa</taxon>
        <taxon>Arthropoda</taxon>
        <taxon>Hexapoda</taxon>
        <taxon>Insecta</taxon>
        <taxon>Pterygota</taxon>
        <taxon>Neoptera</taxon>
        <taxon>Endopterygota</taxon>
        <taxon>Coleoptera</taxon>
        <taxon>Polyphaga</taxon>
        <taxon>Staphyliniformia</taxon>
        <taxon>Silphidae</taxon>
        <taxon>Nicrophorinae</taxon>
        <taxon>Nicrophorus</taxon>
    </lineage>
</organism>
<feature type="compositionally biased region" description="Basic and acidic residues" evidence="1">
    <location>
        <begin position="43"/>
        <end position="61"/>
    </location>
</feature>
<reference evidence="3" key="1">
    <citation type="submission" date="2025-08" db="UniProtKB">
        <authorList>
            <consortium name="RefSeq"/>
        </authorList>
    </citation>
    <scope>IDENTIFICATION</scope>
    <source>
        <tissue evidence="3">Whole Larva</tissue>
    </source>
</reference>
<name>A0ABM1N5Y4_NICVS</name>
<dbReference type="Proteomes" id="UP000695000">
    <property type="component" value="Unplaced"/>
</dbReference>
<protein>
    <submittedName>
        <fullName evidence="3">Aspartate and serine-rich protein-like</fullName>
    </submittedName>
</protein>